<dbReference type="InterPro" id="IPR038286">
    <property type="entry name" value="IPK_sf"/>
</dbReference>
<dbReference type="GO" id="GO:0051765">
    <property type="term" value="F:inositol tetrakisphosphate kinase activity"/>
    <property type="evidence" value="ECO:0007669"/>
    <property type="project" value="TreeGrafter"/>
</dbReference>
<evidence type="ECO:0000256" key="4">
    <source>
        <dbReference type="ARBA" id="ARBA00022777"/>
    </source>
</evidence>
<dbReference type="GO" id="GO:0008440">
    <property type="term" value="F:inositol-1,4,5-trisphosphate 3-kinase activity"/>
    <property type="evidence" value="ECO:0007669"/>
    <property type="project" value="TreeGrafter"/>
</dbReference>
<evidence type="ECO:0000256" key="5">
    <source>
        <dbReference type="ARBA" id="ARBA00022840"/>
    </source>
</evidence>
<dbReference type="GO" id="GO:0032958">
    <property type="term" value="P:inositol phosphate biosynthetic process"/>
    <property type="evidence" value="ECO:0007669"/>
    <property type="project" value="InterPro"/>
</dbReference>
<dbReference type="GO" id="GO:0005737">
    <property type="term" value="C:cytoplasm"/>
    <property type="evidence" value="ECO:0007669"/>
    <property type="project" value="TreeGrafter"/>
</dbReference>
<comment type="catalytic activity">
    <reaction evidence="7">
        <text>1D-myo-inositol 1,3,4,6-tetrakisphosphate + ATP = 1D-myo-inositol 1,3,4,5,6-pentakisphosphate + ADP + H(+)</text>
        <dbReference type="Rhea" id="RHEA:12717"/>
        <dbReference type="ChEBI" id="CHEBI:15378"/>
        <dbReference type="ChEBI" id="CHEBI:30616"/>
        <dbReference type="ChEBI" id="CHEBI:57660"/>
        <dbReference type="ChEBI" id="CHEBI:57733"/>
        <dbReference type="ChEBI" id="CHEBI:456216"/>
        <dbReference type="EC" id="2.7.1.140"/>
    </reaction>
</comment>
<keyword evidence="2 8" id="KW-0808">Transferase</keyword>
<keyword evidence="5" id="KW-0067">ATP-binding</keyword>
<dbReference type="SUPFAM" id="SSF56104">
    <property type="entry name" value="SAICAR synthase-like"/>
    <property type="match status" value="1"/>
</dbReference>
<evidence type="ECO:0000313" key="9">
    <source>
        <dbReference type="EMBL" id="CAG9333898.1"/>
    </source>
</evidence>
<evidence type="ECO:0000256" key="8">
    <source>
        <dbReference type="RuleBase" id="RU363090"/>
    </source>
</evidence>
<organism evidence="9 10">
    <name type="scientific">Blepharisma stoltei</name>
    <dbReference type="NCBI Taxonomy" id="1481888"/>
    <lineage>
        <taxon>Eukaryota</taxon>
        <taxon>Sar</taxon>
        <taxon>Alveolata</taxon>
        <taxon>Ciliophora</taxon>
        <taxon>Postciliodesmatophora</taxon>
        <taxon>Heterotrichea</taxon>
        <taxon>Heterotrichida</taxon>
        <taxon>Blepharismidae</taxon>
        <taxon>Blepharisma</taxon>
    </lineage>
</organism>
<keyword evidence="4 8" id="KW-0418">Kinase</keyword>
<dbReference type="GO" id="GO:0005524">
    <property type="term" value="F:ATP binding"/>
    <property type="evidence" value="ECO:0007669"/>
    <property type="project" value="UniProtKB-KW"/>
</dbReference>
<evidence type="ECO:0000256" key="7">
    <source>
        <dbReference type="ARBA" id="ARBA00036525"/>
    </source>
</evidence>
<comment type="caution">
    <text evidence="9">The sequence shown here is derived from an EMBL/GenBank/DDBJ whole genome shotgun (WGS) entry which is preliminary data.</text>
</comment>
<dbReference type="PANTHER" id="PTHR12400">
    <property type="entry name" value="INOSITOL POLYPHOSPHATE KINASE"/>
    <property type="match status" value="1"/>
</dbReference>
<comment type="catalytic activity">
    <reaction evidence="6">
        <text>1D-myo-inositol 1,4,5-trisphosphate + 2 ATP = 1D-myo-inositol 1,3,4,5,6-pentakisphosphate + 2 ADP + 2 H(+)</text>
        <dbReference type="Rhea" id="RHEA:32359"/>
        <dbReference type="ChEBI" id="CHEBI:15378"/>
        <dbReference type="ChEBI" id="CHEBI:30616"/>
        <dbReference type="ChEBI" id="CHEBI:57733"/>
        <dbReference type="ChEBI" id="CHEBI:203600"/>
        <dbReference type="ChEBI" id="CHEBI:456216"/>
        <dbReference type="EC" id="2.7.1.151"/>
    </reaction>
</comment>
<keyword evidence="10" id="KW-1185">Reference proteome</keyword>
<accession>A0AAU9K918</accession>
<dbReference type="Pfam" id="PF03770">
    <property type="entry name" value="IPK"/>
    <property type="match status" value="1"/>
</dbReference>
<reference evidence="9" key="1">
    <citation type="submission" date="2021-09" db="EMBL/GenBank/DDBJ databases">
        <authorList>
            <consortium name="AG Swart"/>
            <person name="Singh M."/>
            <person name="Singh A."/>
            <person name="Seah K."/>
            <person name="Emmerich C."/>
        </authorList>
    </citation>
    <scope>NUCLEOTIDE SEQUENCE</scope>
    <source>
        <strain evidence="9">ATCC30299</strain>
    </source>
</reference>
<dbReference type="AlphaFoldDB" id="A0AAU9K918"/>
<dbReference type="EMBL" id="CAJZBQ010000057">
    <property type="protein sequence ID" value="CAG9333898.1"/>
    <property type="molecule type" value="Genomic_DNA"/>
</dbReference>
<dbReference type="Proteomes" id="UP001162131">
    <property type="component" value="Unassembled WGS sequence"/>
</dbReference>
<dbReference type="GO" id="GO:0005634">
    <property type="term" value="C:nucleus"/>
    <property type="evidence" value="ECO:0007669"/>
    <property type="project" value="TreeGrafter"/>
</dbReference>
<evidence type="ECO:0000256" key="2">
    <source>
        <dbReference type="ARBA" id="ARBA00022679"/>
    </source>
</evidence>
<evidence type="ECO:0000256" key="3">
    <source>
        <dbReference type="ARBA" id="ARBA00022741"/>
    </source>
</evidence>
<comment type="similarity">
    <text evidence="1 8">Belongs to the inositol phosphokinase (IPK) family.</text>
</comment>
<evidence type="ECO:0000256" key="6">
    <source>
        <dbReference type="ARBA" id="ARBA00036164"/>
    </source>
</evidence>
<name>A0AAU9K918_9CILI</name>
<protein>
    <recommendedName>
        <fullName evidence="8">Kinase</fullName>
        <ecNumber evidence="8">2.7.-.-</ecNumber>
    </recommendedName>
</protein>
<evidence type="ECO:0000256" key="1">
    <source>
        <dbReference type="ARBA" id="ARBA00007374"/>
    </source>
</evidence>
<sequence>MEAQENQAGGHTGRFVQRDGKILKKAKAPERAFYAFLYSPELQDEHLIEFRKFPPAYYGTETVNGKTHMILEDLTINYQHASLLDCKLGRITYSRDQAQIKIDHQIAKQATTTSGSLGFRIAGICIKDDAGNITESWSHHGKHLNINKDNIYEQFLKAVTRNGQVQPHVINKFIADTEEILAWWRKQRSKHFITTSLLYINGINGCQTRIVDFSRVYDAEGTEDNNVIEGLENVIRIWHQVKQVSGLE</sequence>
<dbReference type="Gene3D" id="3.30.470.160">
    <property type="entry name" value="Inositol polyphosphate kinase"/>
    <property type="match status" value="1"/>
</dbReference>
<dbReference type="PANTHER" id="PTHR12400:SF51">
    <property type="entry name" value="INOSITOL POLYPHOSPHATE MULTIKINASE"/>
    <property type="match status" value="1"/>
</dbReference>
<gene>
    <name evidence="9" type="ORF">BSTOLATCC_MIC59707</name>
</gene>
<keyword evidence="3" id="KW-0547">Nucleotide-binding</keyword>
<dbReference type="InterPro" id="IPR005522">
    <property type="entry name" value="IPK"/>
</dbReference>
<proteinExistence type="inferred from homology"/>
<evidence type="ECO:0000313" key="10">
    <source>
        <dbReference type="Proteomes" id="UP001162131"/>
    </source>
</evidence>
<dbReference type="EC" id="2.7.-.-" evidence="8"/>